<dbReference type="GO" id="GO:0015846">
    <property type="term" value="P:polyamine transport"/>
    <property type="evidence" value="ECO:0007669"/>
    <property type="project" value="InterPro"/>
</dbReference>
<dbReference type="SUPFAM" id="SSF53850">
    <property type="entry name" value="Periplasmic binding protein-like II"/>
    <property type="match status" value="1"/>
</dbReference>
<dbReference type="PANTHER" id="PTHR30222:SF12">
    <property type="entry name" value="NORSPERMIDINE SENSOR"/>
    <property type="match status" value="1"/>
</dbReference>
<keyword evidence="8" id="KW-1185">Reference proteome</keyword>
<dbReference type="PRINTS" id="PR00909">
    <property type="entry name" value="SPERMDNBNDNG"/>
</dbReference>
<dbReference type="Proteomes" id="UP000198749">
    <property type="component" value="Unassembled WGS sequence"/>
</dbReference>
<evidence type="ECO:0000313" key="7">
    <source>
        <dbReference type="EMBL" id="SEQ53001.1"/>
    </source>
</evidence>
<dbReference type="RefSeq" id="WP_091356970.1">
    <property type="nucleotide sequence ID" value="NZ_AP025284.1"/>
</dbReference>
<proteinExistence type="inferred from homology"/>
<dbReference type="GO" id="GO:0019808">
    <property type="term" value="F:polyamine binding"/>
    <property type="evidence" value="ECO:0007669"/>
    <property type="project" value="InterPro"/>
</dbReference>
<comment type="subcellular location">
    <subcellularLocation>
        <location evidence="1 5">Periplasm</location>
    </subcellularLocation>
</comment>
<sequence length="363" mass="40417">MKNTSYTLAFVMLIGFQAHADTSEKVVNIYNWADYINPTIIESFEETTGIKVNYAVYSSNEVLETKLLTGNTGYDVVFPGGGFFERQINAEVFHQIDKQQLSHYGNLDDEIKERAQVSDPGNKYGVPYMYGTTGIGYNVDMVTKRLGHPPEHSWDLVFKPENAAKLADCGIAFIDSPAEVTSIALNYLGLDPNSEKQTDLDQVNTLLQSVRSSIRYFDSTNILNDLASGDICIAVGYNGDMLLAQARTIEVQNNHHIAYITPKEGSLLWLDVMAIPADAPHKDSAYKFINYILDAEIAASASNYVLFAIANKAAEPYLLDDVKNNTAIYPSQSIKSSLFVLKAHTAKFDRKLSRIWTNIKTNH</sequence>
<dbReference type="Pfam" id="PF13416">
    <property type="entry name" value="SBP_bac_8"/>
    <property type="match status" value="1"/>
</dbReference>
<comment type="function">
    <text evidence="5">Required for the activity of the bacterial periplasmic transport system of putrescine.</text>
</comment>
<evidence type="ECO:0000256" key="5">
    <source>
        <dbReference type="PIRNR" id="PIRNR019574"/>
    </source>
</evidence>
<dbReference type="GO" id="GO:0042597">
    <property type="term" value="C:periplasmic space"/>
    <property type="evidence" value="ECO:0007669"/>
    <property type="project" value="UniProtKB-SubCell"/>
</dbReference>
<dbReference type="EMBL" id="FOGB01000004">
    <property type="protein sequence ID" value="SEQ53001.1"/>
    <property type="molecule type" value="Genomic_DNA"/>
</dbReference>
<dbReference type="InterPro" id="IPR001188">
    <property type="entry name" value="Sperm_putr-bd"/>
</dbReference>
<dbReference type="CDD" id="cd13659">
    <property type="entry name" value="PBP2_PotF"/>
    <property type="match status" value="1"/>
</dbReference>
<feature type="signal peptide" evidence="6">
    <location>
        <begin position="1"/>
        <end position="20"/>
    </location>
</feature>
<keyword evidence="4 5" id="KW-0574">Periplasm</keyword>
<keyword evidence="2 5" id="KW-0813">Transport</keyword>
<evidence type="ECO:0000256" key="1">
    <source>
        <dbReference type="ARBA" id="ARBA00004418"/>
    </source>
</evidence>
<dbReference type="OrthoDB" id="9769319at2"/>
<dbReference type="Gene3D" id="3.40.190.10">
    <property type="entry name" value="Periplasmic binding protein-like II"/>
    <property type="match status" value="2"/>
</dbReference>
<dbReference type="PIRSF" id="PIRSF019574">
    <property type="entry name" value="Periplasmic_polyamine_BP"/>
    <property type="match status" value="1"/>
</dbReference>
<protein>
    <recommendedName>
        <fullName evidence="5">Putrescine-binding periplasmic protein</fullName>
    </recommendedName>
</protein>
<dbReference type="AlphaFoldDB" id="A0A1H9GSE8"/>
<name>A0A1H9GSE8_9GAMM</name>
<evidence type="ECO:0000256" key="6">
    <source>
        <dbReference type="SAM" id="SignalP"/>
    </source>
</evidence>
<reference evidence="8" key="1">
    <citation type="submission" date="2016-10" db="EMBL/GenBank/DDBJ databases">
        <authorList>
            <person name="Varghese N."/>
            <person name="Submissions S."/>
        </authorList>
    </citation>
    <scope>NUCLEOTIDE SEQUENCE [LARGE SCALE GENOMIC DNA]</scope>
    <source>
        <strain evidence="8">DSM 18887</strain>
    </source>
</reference>
<evidence type="ECO:0000256" key="4">
    <source>
        <dbReference type="ARBA" id="ARBA00022764"/>
    </source>
</evidence>
<gene>
    <name evidence="7" type="ORF">SAMN03080615_01862</name>
</gene>
<dbReference type="InterPro" id="IPR006059">
    <property type="entry name" value="SBP"/>
</dbReference>
<dbReference type="PANTHER" id="PTHR30222">
    <property type="entry name" value="SPERMIDINE/PUTRESCINE-BINDING PERIPLASMIC PROTEIN"/>
    <property type="match status" value="1"/>
</dbReference>
<evidence type="ECO:0000256" key="3">
    <source>
        <dbReference type="ARBA" id="ARBA00022729"/>
    </source>
</evidence>
<dbReference type="STRING" id="355243.SAMN03080615_01862"/>
<evidence type="ECO:0000256" key="2">
    <source>
        <dbReference type="ARBA" id="ARBA00022448"/>
    </source>
</evidence>
<comment type="similarity">
    <text evidence="5">Belongs to the bacterial solute-binding protein PotD/PotF family.</text>
</comment>
<evidence type="ECO:0000313" key="8">
    <source>
        <dbReference type="Proteomes" id="UP000198749"/>
    </source>
</evidence>
<keyword evidence="3 6" id="KW-0732">Signal</keyword>
<accession>A0A1H9GSE8</accession>
<organism evidence="7 8">
    <name type="scientific">Amphritea atlantica</name>
    <dbReference type="NCBI Taxonomy" id="355243"/>
    <lineage>
        <taxon>Bacteria</taxon>
        <taxon>Pseudomonadati</taxon>
        <taxon>Pseudomonadota</taxon>
        <taxon>Gammaproteobacteria</taxon>
        <taxon>Oceanospirillales</taxon>
        <taxon>Oceanospirillaceae</taxon>
        <taxon>Amphritea</taxon>
    </lineage>
</organism>
<feature type="chain" id="PRO_5011577092" description="Putrescine-binding periplasmic protein" evidence="6">
    <location>
        <begin position="21"/>
        <end position="363"/>
    </location>
</feature>